<sequence length="228" mass="23453">MTAPAAPPLALDHLVVAAATLEDGVRFVEERLGAPLEPGGRHEGFGTHNALLRLGPDVYLEVLAPDPAQPAPLRPRLFGLDAPDVRTALAGGPRLLHWVARTSDLPGALAALAAAAGLPPGALGRPVPMRRGALAWDLALRDDGARPPAGLPSLIDWAGAPHPCGRLPERRVALQRLELSAPPGVIEALRLFPGDRVRATPGAPGALRAKLATPAGEAVLGGERGTPG</sequence>
<dbReference type="RefSeq" id="WP_248343927.1">
    <property type="nucleotide sequence ID" value="NZ_AP025592.1"/>
</dbReference>
<accession>A0ABM7X665</accession>
<feature type="domain" description="Glyoxalase-like" evidence="1">
    <location>
        <begin position="11"/>
        <end position="182"/>
    </location>
</feature>
<gene>
    <name evidence="2" type="ORF">AMPC_04220</name>
</gene>
<name>A0ABM7X665_9BACT</name>
<dbReference type="SUPFAM" id="SSF54593">
    <property type="entry name" value="Glyoxalase/Bleomycin resistance protein/Dihydroxybiphenyl dioxygenase"/>
    <property type="match status" value="1"/>
</dbReference>
<dbReference type="InterPro" id="IPR025870">
    <property type="entry name" value="Glyoxalase-like_dom"/>
</dbReference>
<evidence type="ECO:0000313" key="2">
    <source>
        <dbReference type="EMBL" id="BDG07309.1"/>
    </source>
</evidence>
<dbReference type="Pfam" id="PF13468">
    <property type="entry name" value="Glyoxalase_3"/>
    <property type="match status" value="1"/>
</dbReference>
<protein>
    <submittedName>
        <fullName evidence="2">Glyoxalase</fullName>
    </submittedName>
</protein>
<proteinExistence type="predicted"/>
<dbReference type="Gene3D" id="3.10.180.10">
    <property type="entry name" value="2,3-Dihydroxybiphenyl 1,2-Dioxygenase, domain 1"/>
    <property type="match status" value="1"/>
</dbReference>
<evidence type="ECO:0000313" key="3">
    <source>
        <dbReference type="Proteomes" id="UP001162734"/>
    </source>
</evidence>
<keyword evidence="3" id="KW-1185">Reference proteome</keyword>
<reference evidence="3" key="1">
    <citation type="journal article" date="2022" name="Int. J. Syst. Evol. Microbiol.">
        <title>Anaeromyxobacter oryzae sp. nov., Anaeromyxobacter diazotrophicus sp. nov. and Anaeromyxobacter paludicola sp. nov., isolated from paddy soils.</title>
        <authorList>
            <person name="Itoh H."/>
            <person name="Xu Z."/>
            <person name="Mise K."/>
            <person name="Masuda Y."/>
            <person name="Ushijima N."/>
            <person name="Hayakawa C."/>
            <person name="Shiratori Y."/>
            <person name="Senoo K."/>
        </authorList>
    </citation>
    <scope>NUCLEOTIDE SEQUENCE [LARGE SCALE GENOMIC DNA]</scope>
    <source>
        <strain evidence="3">Red630</strain>
    </source>
</reference>
<organism evidence="2 3">
    <name type="scientific">Anaeromyxobacter paludicola</name>
    <dbReference type="NCBI Taxonomy" id="2918171"/>
    <lineage>
        <taxon>Bacteria</taxon>
        <taxon>Pseudomonadati</taxon>
        <taxon>Myxococcota</taxon>
        <taxon>Myxococcia</taxon>
        <taxon>Myxococcales</taxon>
        <taxon>Cystobacterineae</taxon>
        <taxon>Anaeromyxobacteraceae</taxon>
        <taxon>Anaeromyxobacter</taxon>
    </lineage>
</organism>
<dbReference type="Proteomes" id="UP001162734">
    <property type="component" value="Chromosome"/>
</dbReference>
<evidence type="ECO:0000259" key="1">
    <source>
        <dbReference type="Pfam" id="PF13468"/>
    </source>
</evidence>
<dbReference type="EMBL" id="AP025592">
    <property type="protein sequence ID" value="BDG07309.1"/>
    <property type="molecule type" value="Genomic_DNA"/>
</dbReference>
<dbReference type="InterPro" id="IPR029068">
    <property type="entry name" value="Glyas_Bleomycin-R_OHBP_Dase"/>
</dbReference>